<evidence type="ECO:0000256" key="5">
    <source>
        <dbReference type="SAM" id="MobiDB-lite"/>
    </source>
</evidence>
<feature type="compositionally biased region" description="Basic and acidic residues" evidence="5">
    <location>
        <begin position="903"/>
        <end position="913"/>
    </location>
</feature>
<dbReference type="PANTHER" id="PTHR12890">
    <property type="entry name" value="DREV PROTEIN"/>
    <property type="match status" value="1"/>
</dbReference>
<keyword evidence="11" id="KW-1185">Reference proteome</keyword>
<feature type="region of interest" description="Disordered" evidence="5">
    <location>
        <begin position="879"/>
        <end position="972"/>
    </location>
</feature>
<evidence type="ECO:0000256" key="2">
    <source>
        <dbReference type="ARBA" id="ARBA00022490"/>
    </source>
</evidence>
<dbReference type="GO" id="GO:0005737">
    <property type="term" value="C:cytoplasm"/>
    <property type="evidence" value="ECO:0007669"/>
    <property type="project" value="UniProtKB-SubCell"/>
</dbReference>
<feature type="compositionally biased region" description="Polar residues" evidence="5">
    <location>
        <begin position="1044"/>
        <end position="1086"/>
    </location>
</feature>
<evidence type="ECO:0000259" key="7">
    <source>
        <dbReference type="Pfam" id="PF18201"/>
    </source>
</evidence>
<dbReference type="GO" id="GO:0070286">
    <property type="term" value="P:axonemal dynein complex assembly"/>
    <property type="evidence" value="ECO:0007669"/>
    <property type="project" value="UniProtKB-UniRule"/>
</dbReference>
<evidence type="ECO:0000313" key="8">
    <source>
        <dbReference type="EMBL" id="CAF0943437.1"/>
    </source>
</evidence>
<feature type="region of interest" description="Disordered" evidence="5">
    <location>
        <begin position="1039"/>
        <end position="1143"/>
    </location>
</feature>
<dbReference type="HAMAP" id="MF_03069">
    <property type="entry name" value="Kintoun"/>
    <property type="match status" value="1"/>
</dbReference>
<feature type="compositionally biased region" description="Basic and acidic residues" evidence="5">
    <location>
        <begin position="1129"/>
        <end position="1139"/>
    </location>
</feature>
<comment type="function">
    <text evidence="3">Required for cytoplasmic pre-assembly of axonemal dyneins, thereby playing a central role in motility in cilia and flagella. Involved in pre-assembly of dynein arm complexes in the cytoplasm before intraflagellar transport loads them for the ciliary compartment.</text>
</comment>
<comment type="similarity">
    <text evidence="3">Belongs to the PIH1 family. Kintoun subfamily.</text>
</comment>
<dbReference type="SUPFAM" id="SSF53335">
    <property type="entry name" value="S-adenosyl-L-methionine-dependent methyltransferases"/>
    <property type="match status" value="1"/>
</dbReference>
<evidence type="ECO:0000256" key="1">
    <source>
        <dbReference type="ARBA" id="ARBA00004496"/>
    </source>
</evidence>
<dbReference type="AlphaFoldDB" id="A0A814CKH7"/>
<sequence length="1193" mass="137180">MMTTTNEYCSYCQSSSSSSSSYIPLRSTWARAVLNKIQNDKCLKNINRNKWYRLSHQNLLYDEYRKYFHEFYEDEETIAFIKQSEKKSDNIPLQIIHSILTSLLTLFMTRTSANGLIGRGRMFVYSKDQFKTLLDIESHEESPFNTLLDIGAGDGSVTERMSKLFKKVYVTELSSTMQWRLSTYGYTVLNTDYWNNLTFDVITCLNVLDRCEKPLTLLKQIRQHLNPKKGRLIISLVLPFRPYFEYNNNNNNNNNNNHYPNESIDIQGILPEEQINSFLLNIIQPLGFRLKKLTRLPYLCEGDIEKSYYFLFDYLFINLHIMSSSSSFEDKLKDLNLSNDELKRFSDAFQNEEFRKLFVEYAEELNDPKNRELYEKEIRAVEEQRGSDVTFIHPKPGHVLKTIINNKTKCFINIATNENVDKPSYNKTNDINGKSGVQWSLPHCLAGPHEDIDHESKSCTVYDVIFSPDTYRMAETNEKFMKMVEDSALDTIENNFHCKLDRNNIKILKMKFKGIPKATILRKKKENQQEQEIKNDTENELKQETDDIIEKAISNSQQNHKVVLSSHNRTVNSPPPPPTTTNLNPSETMKPCTDENGFTIPTYRIIHRGEFDMQDCTQSLVTQVRSMRPKELIIEIDLPLCASSSNVDLDVCERSLKLHCNSPKYSLDLHLPYPVRENDSHARFDKKQRKLIVTLVVIKETPLIIDVNTNIDMEDSNEESTEIIPTITTNESVTSIEKFPTNITYSSIPFEYKQGLAHVALVLHVKNIDKTSFKLENDGQHITIQLSSLGSGFYPLYHQLCLDFDEPMVFDTTENSSTIKFNDDNVLILLKKTSNDKQLTQFSSSTNREDMQINYFTVPIPVEKTESLPKYTMTKEDFIKSDSSSSSNTDQHKKLTKKQAKKMARENRKKQEPTDDNQQLVNEISKITLQSNHNEKKSDDTNNDNNNNNNNNNNRKITSEENDDNLPDMPKVIPRSSMYRRHMSESQVDLEVSSNGKFKLKGILKNSTKYRSLSESLNDPFINISTEFQREESVFEASSAVDDLTSSNENNSIVTSPDSSGSNSFCPTSNSSGNVKHVTFNNQVSRKTFKPGGPVSGMKKLSSNQQRKLKKRKRQDSLNSQSSDQDDSINEKNKTKQSDTYKNPIEFQDVIAWQASGSQSNNNDHTEETTTTTTPTTKSAVRFTNPLIFELDN</sequence>
<dbReference type="Gene3D" id="3.40.50.150">
    <property type="entry name" value="Vaccinia Virus protein VP39"/>
    <property type="match status" value="1"/>
</dbReference>
<dbReference type="EMBL" id="CAJNOL010000833">
    <property type="protein sequence ID" value="CAF1214036.1"/>
    <property type="molecule type" value="Genomic_DNA"/>
</dbReference>
<feature type="region of interest" description="Disordered" evidence="5">
    <location>
        <begin position="557"/>
        <end position="594"/>
    </location>
</feature>
<gene>
    <name evidence="9" type="ORF">JXQ802_LOCUS25091</name>
    <name evidence="8" type="ORF">PYM288_LOCUS11718</name>
</gene>
<dbReference type="CDD" id="cd02440">
    <property type="entry name" value="AdoMet_MTases"/>
    <property type="match status" value="1"/>
</dbReference>
<comment type="subcellular location">
    <subcellularLocation>
        <location evidence="1 3">Cytoplasm</location>
    </subcellularLocation>
</comment>
<evidence type="ECO:0000313" key="10">
    <source>
        <dbReference type="Proteomes" id="UP000663854"/>
    </source>
</evidence>
<evidence type="ECO:0000313" key="11">
    <source>
        <dbReference type="Proteomes" id="UP000663870"/>
    </source>
</evidence>
<keyword evidence="2 3" id="KW-0963">Cytoplasm</keyword>
<dbReference type="Pfam" id="PF08190">
    <property type="entry name" value="PIH1"/>
    <property type="match status" value="1"/>
</dbReference>
<feature type="compositionally biased region" description="Low complexity" evidence="5">
    <location>
        <begin position="943"/>
        <end position="954"/>
    </location>
</feature>
<dbReference type="Pfam" id="PF05219">
    <property type="entry name" value="DREV"/>
    <property type="match status" value="1"/>
</dbReference>
<dbReference type="Proteomes" id="UP000663854">
    <property type="component" value="Unassembled WGS sequence"/>
</dbReference>
<feature type="compositionally biased region" description="Polar residues" evidence="5">
    <location>
        <begin position="916"/>
        <end position="932"/>
    </location>
</feature>
<dbReference type="Pfam" id="PF18201">
    <property type="entry name" value="PIH1_CS"/>
    <property type="match status" value="1"/>
</dbReference>
<reference evidence="8" key="1">
    <citation type="submission" date="2021-02" db="EMBL/GenBank/DDBJ databases">
        <authorList>
            <person name="Nowell W R."/>
        </authorList>
    </citation>
    <scope>NUCLEOTIDE SEQUENCE</scope>
</reference>
<dbReference type="GO" id="GO:0106370">
    <property type="term" value="F:protein-L-histidine N-pros-methyltransferase activity"/>
    <property type="evidence" value="ECO:0007669"/>
    <property type="project" value="InterPro"/>
</dbReference>
<keyword evidence="4" id="KW-0175">Coiled coil</keyword>
<dbReference type="InterPro" id="IPR007884">
    <property type="entry name" value="METL9"/>
</dbReference>
<feature type="coiled-coil region" evidence="4">
    <location>
        <begin position="520"/>
        <end position="547"/>
    </location>
</feature>
<evidence type="ECO:0000259" key="6">
    <source>
        <dbReference type="Pfam" id="PF08190"/>
    </source>
</evidence>
<name>A0A814CKH7_9BILA</name>
<evidence type="ECO:0000256" key="4">
    <source>
        <dbReference type="SAM" id="Coils"/>
    </source>
</evidence>
<dbReference type="PANTHER" id="PTHR12890:SF0">
    <property type="entry name" value="PROTEIN-L-HISTIDINE N-PROS-METHYLTRANSFERASE"/>
    <property type="match status" value="1"/>
</dbReference>
<organism evidence="8 10">
    <name type="scientific">Rotaria sordida</name>
    <dbReference type="NCBI Taxonomy" id="392033"/>
    <lineage>
        <taxon>Eukaryota</taxon>
        <taxon>Metazoa</taxon>
        <taxon>Spiralia</taxon>
        <taxon>Gnathifera</taxon>
        <taxon>Rotifera</taxon>
        <taxon>Eurotatoria</taxon>
        <taxon>Bdelloidea</taxon>
        <taxon>Philodinida</taxon>
        <taxon>Philodinidae</taxon>
        <taxon>Rotaria</taxon>
    </lineage>
</organism>
<dbReference type="Proteomes" id="UP000663870">
    <property type="component" value="Unassembled WGS sequence"/>
</dbReference>
<accession>A0A814CKH7</accession>
<evidence type="ECO:0000256" key="3">
    <source>
        <dbReference type="HAMAP-Rule" id="MF_03069"/>
    </source>
</evidence>
<feature type="domain" description="PIH1 N-terminal" evidence="6">
    <location>
        <begin position="365"/>
        <end position="528"/>
    </location>
</feature>
<feature type="region of interest" description="Disordered" evidence="5">
    <location>
        <begin position="1157"/>
        <end position="1185"/>
    </location>
</feature>
<evidence type="ECO:0000313" key="9">
    <source>
        <dbReference type="EMBL" id="CAF1214036.1"/>
    </source>
</evidence>
<dbReference type="InterPro" id="IPR012981">
    <property type="entry name" value="PIH1_N"/>
</dbReference>
<dbReference type="EMBL" id="CAJNOH010000203">
    <property type="protein sequence ID" value="CAF0943437.1"/>
    <property type="molecule type" value="Genomic_DNA"/>
</dbReference>
<feature type="domain" description="PIH1D1/2/3 CS-like" evidence="7">
    <location>
        <begin position="599"/>
        <end position="698"/>
    </location>
</feature>
<dbReference type="InterPro" id="IPR034727">
    <property type="entry name" value="Kintoun"/>
</dbReference>
<comment type="caution">
    <text evidence="8">The sequence shown here is derived from an EMBL/GenBank/DDBJ whole genome shotgun (WGS) entry which is preliminary data.</text>
</comment>
<dbReference type="GO" id="GO:0060285">
    <property type="term" value="P:cilium-dependent cell motility"/>
    <property type="evidence" value="ECO:0007669"/>
    <property type="project" value="UniProtKB-UniRule"/>
</dbReference>
<protein>
    <recommendedName>
        <fullName evidence="3">Protein kintoun</fullName>
    </recommendedName>
    <alternativeName>
        <fullName evidence="3">Dynein assembly factor 2, axonemal homolog</fullName>
    </alternativeName>
</protein>
<dbReference type="InterPro" id="IPR029063">
    <property type="entry name" value="SAM-dependent_MTases_sf"/>
</dbReference>
<dbReference type="InterPro" id="IPR041442">
    <property type="entry name" value="PIH1D1/2/3_CS-like"/>
</dbReference>
<proteinExistence type="inferred from homology"/>